<dbReference type="AlphaFoldDB" id="A0A1X1XUP5"/>
<name>A0A1X1XUP5_9MYCO</name>
<dbReference type="Proteomes" id="UP000193487">
    <property type="component" value="Unassembled WGS sequence"/>
</dbReference>
<reference evidence="1 2" key="1">
    <citation type="submission" date="2016-01" db="EMBL/GenBank/DDBJ databases">
        <title>The new phylogeny of the genus Mycobacterium.</title>
        <authorList>
            <person name="Tarcisio F."/>
            <person name="Conor M."/>
            <person name="Antonella G."/>
            <person name="Elisabetta G."/>
            <person name="Giulia F.S."/>
            <person name="Sara T."/>
            <person name="Anna F."/>
            <person name="Clotilde B."/>
            <person name="Roberto B."/>
            <person name="Veronica D.S."/>
            <person name="Fabio R."/>
            <person name="Monica P."/>
            <person name="Olivier J."/>
            <person name="Enrico T."/>
            <person name="Nicola S."/>
        </authorList>
    </citation>
    <scope>NUCLEOTIDE SEQUENCE [LARGE SCALE GENOMIC DNA]</scope>
    <source>
        <strain evidence="1 2">DSM 45166</strain>
    </source>
</reference>
<evidence type="ECO:0000313" key="2">
    <source>
        <dbReference type="Proteomes" id="UP000193487"/>
    </source>
</evidence>
<dbReference type="OrthoDB" id="5148661at2"/>
<dbReference type="EMBL" id="LQPE01000133">
    <property type="protein sequence ID" value="ORW02484.1"/>
    <property type="molecule type" value="Genomic_DNA"/>
</dbReference>
<comment type="caution">
    <text evidence="1">The sequence shown here is derived from an EMBL/GenBank/DDBJ whole genome shotgun (WGS) entry which is preliminary data.</text>
</comment>
<sequence length="71" mass="8068">MCIRALHLIAEKSTEHPEYLEPIIGTMREYMERLVAQVGAEKLDTDAWPAIDPDELDEALRRFRGGDEGPT</sequence>
<accession>A0A1X1XUP5</accession>
<organism evidence="1 2">
    <name type="scientific">Mycobacterium kyorinense</name>
    <dbReference type="NCBI Taxonomy" id="487514"/>
    <lineage>
        <taxon>Bacteria</taxon>
        <taxon>Bacillati</taxon>
        <taxon>Actinomycetota</taxon>
        <taxon>Actinomycetes</taxon>
        <taxon>Mycobacteriales</taxon>
        <taxon>Mycobacteriaceae</taxon>
        <taxon>Mycobacterium</taxon>
    </lineage>
</organism>
<evidence type="ECO:0000313" key="1">
    <source>
        <dbReference type="EMBL" id="ORW02484.1"/>
    </source>
</evidence>
<gene>
    <name evidence="1" type="ORF">AWC14_07045</name>
</gene>
<proteinExistence type="predicted"/>
<dbReference type="RefSeq" id="WP_045380098.1">
    <property type="nucleotide sequence ID" value="NZ_BBKA01000066.1"/>
</dbReference>
<keyword evidence="2" id="KW-1185">Reference proteome</keyword>
<protein>
    <submittedName>
        <fullName evidence="1">Uncharacterized protein</fullName>
    </submittedName>
</protein>